<accession>A0A9X3X953</accession>
<dbReference type="Proteomes" id="UP001151081">
    <property type="component" value="Unassembled WGS sequence"/>
</dbReference>
<proteinExistence type="predicted"/>
<feature type="region of interest" description="Disordered" evidence="1">
    <location>
        <begin position="45"/>
        <end position="66"/>
    </location>
</feature>
<gene>
    <name evidence="2" type="ORF">KEG57_37695</name>
</gene>
<protein>
    <submittedName>
        <fullName evidence="2">Uncharacterized protein</fullName>
    </submittedName>
</protein>
<comment type="caution">
    <text evidence="2">The sequence shown here is derived from an EMBL/GenBank/DDBJ whole genome shotgun (WGS) entry which is preliminary data.</text>
</comment>
<name>A0A9X3X953_9BACT</name>
<dbReference type="RefSeq" id="WP_272425452.1">
    <property type="nucleotide sequence ID" value="NZ_JAGTJJ010000037.1"/>
</dbReference>
<dbReference type="EMBL" id="JAGTJJ010000037">
    <property type="protein sequence ID" value="MDC3986274.1"/>
    <property type="molecule type" value="Genomic_DNA"/>
</dbReference>
<sequence length="66" mass="7373">MHPARFEVFPKLSALALRQLAGEIRDTVQLVVCREGKKWNYPSPFGLGQPESAEPGLHPSTWPRCA</sequence>
<evidence type="ECO:0000313" key="3">
    <source>
        <dbReference type="Proteomes" id="UP001151081"/>
    </source>
</evidence>
<dbReference type="AlphaFoldDB" id="A0A9X3X953"/>
<reference evidence="2 3" key="1">
    <citation type="submission" date="2021-04" db="EMBL/GenBank/DDBJ databases">
        <title>Genome analysis of Polyangium sp.</title>
        <authorList>
            <person name="Li Y."/>
            <person name="Wang J."/>
        </authorList>
    </citation>
    <scope>NUCLEOTIDE SEQUENCE [LARGE SCALE GENOMIC DNA]</scope>
    <source>
        <strain evidence="2 3">SDU14</strain>
    </source>
</reference>
<evidence type="ECO:0000313" key="2">
    <source>
        <dbReference type="EMBL" id="MDC3986274.1"/>
    </source>
</evidence>
<keyword evidence="3" id="KW-1185">Reference proteome</keyword>
<evidence type="ECO:0000256" key="1">
    <source>
        <dbReference type="SAM" id="MobiDB-lite"/>
    </source>
</evidence>
<organism evidence="2 3">
    <name type="scientific">Polyangium jinanense</name>
    <dbReference type="NCBI Taxonomy" id="2829994"/>
    <lineage>
        <taxon>Bacteria</taxon>
        <taxon>Pseudomonadati</taxon>
        <taxon>Myxococcota</taxon>
        <taxon>Polyangia</taxon>
        <taxon>Polyangiales</taxon>
        <taxon>Polyangiaceae</taxon>
        <taxon>Polyangium</taxon>
    </lineage>
</organism>